<dbReference type="STRING" id="543379.A0A232FID2"/>
<protein>
    <submittedName>
        <fullName evidence="1">Uncharacterized protein</fullName>
    </submittedName>
</protein>
<reference evidence="1 2" key="1">
    <citation type="journal article" date="2017" name="Curr. Biol.">
        <title>The Evolution of Venom by Co-option of Single-Copy Genes.</title>
        <authorList>
            <person name="Martinson E.O."/>
            <person name="Mrinalini"/>
            <person name="Kelkar Y.D."/>
            <person name="Chang C.H."/>
            <person name="Werren J.H."/>
        </authorList>
    </citation>
    <scope>NUCLEOTIDE SEQUENCE [LARGE SCALE GENOMIC DNA]</scope>
    <source>
        <strain evidence="1 2">Alberta</strain>
        <tissue evidence="1">Whole body</tissue>
    </source>
</reference>
<dbReference type="Proteomes" id="UP000215335">
    <property type="component" value="Unassembled WGS sequence"/>
</dbReference>
<accession>A0A232FID2</accession>
<name>A0A232FID2_9HYME</name>
<sequence length="88" mass="9850">MRIEEKDKAKQLSKTVARRRPLDQSGFQFEVHSGRTLAIEEESQVECLVQSVASTTHSYTIQPTISGDEKTGEFGPVVSQELFRPANI</sequence>
<proteinExistence type="predicted"/>
<organism evidence="1 2">
    <name type="scientific">Trichomalopsis sarcophagae</name>
    <dbReference type="NCBI Taxonomy" id="543379"/>
    <lineage>
        <taxon>Eukaryota</taxon>
        <taxon>Metazoa</taxon>
        <taxon>Ecdysozoa</taxon>
        <taxon>Arthropoda</taxon>
        <taxon>Hexapoda</taxon>
        <taxon>Insecta</taxon>
        <taxon>Pterygota</taxon>
        <taxon>Neoptera</taxon>
        <taxon>Endopterygota</taxon>
        <taxon>Hymenoptera</taxon>
        <taxon>Apocrita</taxon>
        <taxon>Proctotrupomorpha</taxon>
        <taxon>Chalcidoidea</taxon>
        <taxon>Pteromalidae</taxon>
        <taxon>Pteromalinae</taxon>
        <taxon>Trichomalopsis</taxon>
    </lineage>
</organism>
<comment type="caution">
    <text evidence="1">The sequence shown here is derived from an EMBL/GenBank/DDBJ whole genome shotgun (WGS) entry which is preliminary data.</text>
</comment>
<dbReference type="EMBL" id="NNAY01000177">
    <property type="protein sequence ID" value="OXU30280.1"/>
    <property type="molecule type" value="Genomic_DNA"/>
</dbReference>
<gene>
    <name evidence="1" type="ORF">TSAR_003415</name>
</gene>
<dbReference type="OrthoDB" id="10051656at2759"/>
<evidence type="ECO:0000313" key="2">
    <source>
        <dbReference type="Proteomes" id="UP000215335"/>
    </source>
</evidence>
<evidence type="ECO:0000313" key="1">
    <source>
        <dbReference type="EMBL" id="OXU30280.1"/>
    </source>
</evidence>
<dbReference type="AlphaFoldDB" id="A0A232FID2"/>
<keyword evidence="2" id="KW-1185">Reference proteome</keyword>